<keyword evidence="2" id="KW-1185">Reference proteome</keyword>
<reference evidence="1" key="1">
    <citation type="submission" date="2020-07" db="EMBL/GenBank/DDBJ databases">
        <title>Multicomponent nature underlies the extraordinary mechanical properties of spider dragline silk.</title>
        <authorList>
            <person name="Kono N."/>
            <person name="Nakamura H."/>
            <person name="Mori M."/>
            <person name="Yoshida Y."/>
            <person name="Ohtoshi R."/>
            <person name="Malay A.D."/>
            <person name="Moran D.A.P."/>
            <person name="Tomita M."/>
            <person name="Numata K."/>
            <person name="Arakawa K."/>
        </authorList>
    </citation>
    <scope>NUCLEOTIDE SEQUENCE</scope>
</reference>
<dbReference type="AlphaFoldDB" id="A0A8X6J7H3"/>
<proteinExistence type="predicted"/>
<protein>
    <submittedName>
        <fullName evidence="1">Uncharacterized protein</fullName>
    </submittedName>
</protein>
<gene>
    <name evidence="1" type="ORF">TNCT_580451</name>
</gene>
<accession>A0A8X6J7H3</accession>
<dbReference type="EMBL" id="BMAO01004500">
    <property type="protein sequence ID" value="GFQ95085.1"/>
    <property type="molecule type" value="Genomic_DNA"/>
</dbReference>
<evidence type="ECO:0000313" key="2">
    <source>
        <dbReference type="Proteomes" id="UP000887116"/>
    </source>
</evidence>
<comment type="caution">
    <text evidence="1">The sequence shown here is derived from an EMBL/GenBank/DDBJ whole genome shotgun (WGS) entry which is preliminary data.</text>
</comment>
<name>A0A8X6J7H3_TRICU</name>
<evidence type="ECO:0000313" key="1">
    <source>
        <dbReference type="EMBL" id="GFQ95085.1"/>
    </source>
</evidence>
<sequence length="116" mass="13288">MNSIPRLPSRNDLPVSPINISDKIKEFYERVLFQCETNFPKHEPGDVSFKSPSSVVFWQGSFEVAPGNFNSVSMCAGLRINEFERMVNCKVIITSFAQPFVRFPAIRYDSCSWFDP</sequence>
<organism evidence="1 2">
    <name type="scientific">Trichonephila clavata</name>
    <name type="common">Joro spider</name>
    <name type="synonym">Nephila clavata</name>
    <dbReference type="NCBI Taxonomy" id="2740835"/>
    <lineage>
        <taxon>Eukaryota</taxon>
        <taxon>Metazoa</taxon>
        <taxon>Ecdysozoa</taxon>
        <taxon>Arthropoda</taxon>
        <taxon>Chelicerata</taxon>
        <taxon>Arachnida</taxon>
        <taxon>Araneae</taxon>
        <taxon>Araneomorphae</taxon>
        <taxon>Entelegynae</taxon>
        <taxon>Araneoidea</taxon>
        <taxon>Nephilidae</taxon>
        <taxon>Trichonephila</taxon>
    </lineage>
</organism>
<dbReference type="Proteomes" id="UP000887116">
    <property type="component" value="Unassembled WGS sequence"/>
</dbReference>